<protein>
    <submittedName>
        <fullName evidence="1">Putative aldolase</fullName>
    </submittedName>
</protein>
<proteinExistence type="predicted"/>
<dbReference type="AlphaFoldDB" id="A0A0H3U7U7"/>
<evidence type="ECO:0000313" key="1">
    <source>
        <dbReference type="EMBL" id="AIF26551.1"/>
    </source>
</evidence>
<reference evidence="1" key="1">
    <citation type="submission" date="2013-08" db="EMBL/GenBank/DDBJ databases">
        <title>Comparison of modified E. coli strains.</title>
        <authorList>
            <person name="Juergensen J."/>
            <person name="Bonge A."/>
            <person name="Streit W.R."/>
        </authorList>
    </citation>
    <scope>NUCLEOTIDE SEQUENCE</scope>
</reference>
<dbReference type="EMBL" id="KF540237">
    <property type="protein sequence ID" value="AIF26551.1"/>
    <property type="molecule type" value="Genomic_DNA"/>
</dbReference>
<name>A0A0H3U7U7_9BACT</name>
<accession>A0A0H3U7U7</accession>
<organism evidence="1">
    <name type="scientific">uncultured bacterium fosmid pJB45G2</name>
    <dbReference type="NCBI Taxonomy" id="1478065"/>
    <lineage>
        <taxon>Bacteria</taxon>
        <taxon>environmental samples</taxon>
    </lineage>
</organism>
<sequence length="266" mass="30158">MRAQRAARVIRKAYLRTLGGQDPVMRLAAQLGRNGLDLAGGHRQQLHARGAFKLQGQHASLFHRARRNQHAVMRQQNGALVAQRGRDDLAFFIAHRHARPVLQERHIVVQRAVVHVRYLQRHLQHRQRRHVQRVRMDDAVHIGSRAVNPRMKTVGGVGHPAALLHAQVLVHHQQVAGRDFVKAQAQALRVIAARLLRARRDLPGQARVMPTVEQNAAGQRQPFAQAPLRRVELALHLGLRPRDQFVFSQVHRIVHHVSVMPFSTTA</sequence>